<sequence>ALPKAYGSLINNFSYKNFDFEFVLMYSMGGYVIDSQYSTFMSVGPSNGANLHKDLLNGWRKPGDVTDIPRMDLNQTNAFGAASDRFLTSSNYLSLSAVNFSYRLPERVANHVKLSGARIFLSAENLWFISKRKGLNTLSGFNSSPSTSGYTMPRTLNVGVNLSL</sequence>
<evidence type="ECO:0000313" key="2">
    <source>
        <dbReference type="Proteomes" id="UP000824156"/>
    </source>
</evidence>
<comment type="caution">
    <text evidence="1">The sequence shown here is derived from an EMBL/GenBank/DDBJ whole genome shotgun (WGS) entry which is preliminary data.</text>
</comment>
<dbReference type="Proteomes" id="UP000824156">
    <property type="component" value="Unassembled WGS sequence"/>
</dbReference>
<protein>
    <recommendedName>
        <fullName evidence="3">SusC/RagA family TonB-linked outer membrane protein</fullName>
    </recommendedName>
</protein>
<proteinExistence type="predicted"/>
<accession>A0A9D1W9Q6</accession>
<feature type="non-terminal residue" evidence="1">
    <location>
        <position position="1"/>
    </location>
</feature>
<evidence type="ECO:0008006" key="3">
    <source>
        <dbReference type="Google" id="ProtNLM"/>
    </source>
</evidence>
<dbReference type="EMBL" id="DXEZ01000226">
    <property type="protein sequence ID" value="HIX55020.1"/>
    <property type="molecule type" value="Genomic_DNA"/>
</dbReference>
<gene>
    <name evidence="1" type="ORF">H9853_08340</name>
</gene>
<evidence type="ECO:0000313" key="1">
    <source>
        <dbReference type="EMBL" id="HIX55020.1"/>
    </source>
</evidence>
<name>A0A9D1W9Q6_9SPHI</name>
<reference evidence="1" key="1">
    <citation type="journal article" date="2021" name="PeerJ">
        <title>Extensive microbial diversity within the chicken gut microbiome revealed by metagenomics and culture.</title>
        <authorList>
            <person name="Gilroy R."/>
            <person name="Ravi A."/>
            <person name="Getino M."/>
            <person name="Pursley I."/>
            <person name="Horton D.L."/>
            <person name="Alikhan N.F."/>
            <person name="Baker D."/>
            <person name="Gharbi K."/>
            <person name="Hall N."/>
            <person name="Watson M."/>
            <person name="Adriaenssens E.M."/>
            <person name="Foster-Nyarko E."/>
            <person name="Jarju S."/>
            <person name="Secka A."/>
            <person name="Antonio M."/>
            <person name="Oren A."/>
            <person name="Chaudhuri R.R."/>
            <person name="La Ragione R."/>
            <person name="Hildebrand F."/>
            <person name="Pallen M.J."/>
        </authorList>
    </citation>
    <scope>NUCLEOTIDE SEQUENCE</scope>
    <source>
        <strain evidence="1">1719</strain>
    </source>
</reference>
<dbReference type="AlphaFoldDB" id="A0A9D1W9Q6"/>
<organism evidence="1 2">
    <name type="scientific">Candidatus Sphingobacterium stercoripullorum</name>
    <dbReference type="NCBI Taxonomy" id="2838759"/>
    <lineage>
        <taxon>Bacteria</taxon>
        <taxon>Pseudomonadati</taxon>
        <taxon>Bacteroidota</taxon>
        <taxon>Sphingobacteriia</taxon>
        <taxon>Sphingobacteriales</taxon>
        <taxon>Sphingobacteriaceae</taxon>
        <taxon>Sphingobacterium</taxon>
    </lineage>
</organism>
<reference evidence="1" key="2">
    <citation type="submission" date="2021-04" db="EMBL/GenBank/DDBJ databases">
        <authorList>
            <person name="Gilroy R."/>
        </authorList>
    </citation>
    <scope>NUCLEOTIDE SEQUENCE</scope>
    <source>
        <strain evidence="1">1719</strain>
    </source>
</reference>